<gene>
    <name evidence="2" type="ORF">EZV62_020312</name>
</gene>
<evidence type="ECO:0000313" key="2">
    <source>
        <dbReference type="EMBL" id="TXG55056.1"/>
    </source>
</evidence>
<protein>
    <submittedName>
        <fullName evidence="2">Uncharacterized protein</fullName>
    </submittedName>
</protein>
<reference evidence="3" key="1">
    <citation type="journal article" date="2019" name="Gigascience">
        <title>De novo genome assembly of the endangered Acer yangbiense, a plant species with extremely small populations endemic to Yunnan Province, China.</title>
        <authorList>
            <person name="Yang J."/>
            <person name="Wariss H.M."/>
            <person name="Tao L."/>
            <person name="Zhang R."/>
            <person name="Yun Q."/>
            <person name="Hollingsworth P."/>
            <person name="Dao Z."/>
            <person name="Luo G."/>
            <person name="Guo H."/>
            <person name="Ma Y."/>
            <person name="Sun W."/>
        </authorList>
    </citation>
    <scope>NUCLEOTIDE SEQUENCE [LARGE SCALE GENOMIC DNA]</scope>
    <source>
        <strain evidence="3">cv. Malutang</strain>
    </source>
</reference>
<feature type="region of interest" description="Disordered" evidence="1">
    <location>
        <begin position="365"/>
        <end position="397"/>
    </location>
</feature>
<organism evidence="2 3">
    <name type="scientific">Acer yangbiense</name>
    <dbReference type="NCBI Taxonomy" id="1000413"/>
    <lineage>
        <taxon>Eukaryota</taxon>
        <taxon>Viridiplantae</taxon>
        <taxon>Streptophyta</taxon>
        <taxon>Embryophyta</taxon>
        <taxon>Tracheophyta</taxon>
        <taxon>Spermatophyta</taxon>
        <taxon>Magnoliopsida</taxon>
        <taxon>eudicotyledons</taxon>
        <taxon>Gunneridae</taxon>
        <taxon>Pentapetalae</taxon>
        <taxon>rosids</taxon>
        <taxon>malvids</taxon>
        <taxon>Sapindales</taxon>
        <taxon>Sapindaceae</taxon>
        <taxon>Hippocastanoideae</taxon>
        <taxon>Acereae</taxon>
        <taxon>Acer</taxon>
    </lineage>
</organism>
<evidence type="ECO:0000256" key="1">
    <source>
        <dbReference type="SAM" id="MobiDB-lite"/>
    </source>
</evidence>
<dbReference type="EMBL" id="VAHF01000009">
    <property type="protein sequence ID" value="TXG55056.1"/>
    <property type="molecule type" value="Genomic_DNA"/>
</dbReference>
<dbReference type="Proteomes" id="UP000323000">
    <property type="component" value="Chromosome 9"/>
</dbReference>
<dbReference type="AlphaFoldDB" id="A0A5C7HFU1"/>
<feature type="compositionally biased region" description="Polar residues" evidence="1">
    <location>
        <begin position="373"/>
        <end position="382"/>
    </location>
</feature>
<name>A0A5C7HFU1_9ROSI</name>
<dbReference type="InterPro" id="IPR053273">
    <property type="entry name" value="CST_Regulator"/>
</dbReference>
<dbReference type="GO" id="GO:0006950">
    <property type="term" value="P:response to stress"/>
    <property type="evidence" value="ECO:0007669"/>
    <property type="project" value="TreeGrafter"/>
</dbReference>
<proteinExistence type="predicted"/>
<evidence type="ECO:0000313" key="3">
    <source>
        <dbReference type="Proteomes" id="UP000323000"/>
    </source>
</evidence>
<keyword evidence="3" id="KW-1185">Reference proteome</keyword>
<dbReference type="GO" id="GO:0061908">
    <property type="term" value="C:phagophore"/>
    <property type="evidence" value="ECO:0007669"/>
    <property type="project" value="TreeGrafter"/>
</dbReference>
<dbReference type="OrthoDB" id="778244at2759"/>
<accession>A0A5C7HFU1</accession>
<dbReference type="PANTHER" id="PTHR34659:SF8">
    <property type="entry name" value="(RAPE) HYPOTHETICAL PROTEIN"/>
    <property type="match status" value="1"/>
</dbReference>
<dbReference type="GO" id="GO:0005776">
    <property type="term" value="C:autophagosome"/>
    <property type="evidence" value="ECO:0007669"/>
    <property type="project" value="TreeGrafter"/>
</dbReference>
<feature type="region of interest" description="Disordered" evidence="1">
    <location>
        <begin position="138"/>
        <end position="158"/>
    </location>
</feature>
<comment type="caution">
    <text evidence="2">The sequence shown here is derived from an EMBL/GenBank/DDBJ whole genome shotgun (WGS) entry which is preliminary data.</text>
</comment>
<sequence length="405" mass="44977">MITMDLKGITWVGHVYQKFETMCLEVEDIMYQDTVKYVENQVQTVGASVKKFYSDVMQDILPPSSMDLVKGDAVFNMIAEKHHDVGIYKKPKVAMKEEAVKVANKPLTEDSQVTADMDKDASHGASFHGFLIEDTSFHSSREENLRPSETSGAITHTGKDESRISSFYDLDKNHEPSCDQIAFSPIPTPVTLEPTESNSGEEIWDEFESEKKGTPHVLTDSPSYEDCNEIENRSAHSSCNGESANAADICMNNGVVSVIGSSADGDVQPGKFSDKGIFVCHSGQSEDSSTDTVESSSVVEQELEAIEPVGNFKVEETCVLVNGDELHFVPHKDGKYKPYKKKIQDAITSRMRSARKREYKQLALRYGEDVKSNQEQAGSSKPTKLVEGTKRSPSPDNCEFEWELL</sequence>
<dbReference type="PANTHER" id="PTHR34659">
    <property type="entry name" value="BNAA05G11610D PROTEIN"/>
    <property type="match status" value="1"/>
</dbReference>